<geneLocation type="plasmid" evidence="1 2">
    <name>MSZNORminor</name>
</geneLocation>
<dbReference type="EMBL" id="OX458334">
    <property type="protein sequence ID" value="CAI8982397.1"/>
    <property type="molecule type" value="Genomic_DNA"/>
</dbReference>
<sequence length="145" mass="16132">MRLGAVMAAVLSFAIEGCATDAGRVCRPGELAATIETLYFGTGRKGADPVASEEWREFMSQVVTPRFPQGLTWWKAQGQWRNDAGVIERERAYVLQVVHPDAESVEPAIRDVAKRYREKFDQESVLRVSSPTCLSFLKSTLGSHE</sequence>
<protein>
    <recommendedName>
        <fullName evidence="3">DUF3574 domain-containing protein</fullName>
    </recommendedName>
</protein>
<dbReference type="Proteomes" id="UP001162030">
    <property type="component" value="Plasmid MSZNORminor"/>
</dbReference>
<keyword evidence="2" id="KW-1185">Reference proteome</keyword>
<accession>A0ABN8XFJ6</accession>
<evidence type="ECO:0000313" key="2">
    <source>
        <dbReference type="Proteomes" id="UP001162030"/>
    </source>
</evidence>
<dbReference type="RefSeq" id="WP_317964093.1">
    <property type="nucleotide sequence ID" value="NZ_OX458334.1"/>
</dbReference>
<dbReference type="Pfam" id="PF12098">
    <property type="entry name" value="DUF3574"/>
    <property type="match status" value="1"/>
</dbReference>
<reference evidence="1 2" key="1">
    <citation type="submission" date="2023-03" db="EMBL/GenBank/DDBJ databases">
        <authorList>
            <person name="Pearce D."/>
        </authorList>
    </citation>
    <scope>NUCLEOTIDE SEQUENCE [LARGE SCALE GENOMIC DNA]</scope>
    <source>
        <strain evidence="1">Msz</strain>
        <plasmid evidence="1 2">MSZNORminor</plasmid>
    </source>
</reference>
<name>A0ABN8XFJ6_9GAMM</name>
<dbReference type="InterPro" id="IPR021957">
    <property type="entry name" value="DUF3574"/>
</dbReference>
<gene>
    <name evidence="1" type="ORF">MSZNOR_P0027</name>
</gene>
<evidence type="ECO:0008006" key="3">
    <source>
        <dbReference type="Google" id="ProtNLM"/>
    </source>
</evidence>
<keyword evidence="1" id="KW-0614">Plasmid</keyword>
<evidence type="ECO:0000313" key="1">
    <source>
        <dbReference type="EMBL" id="CAI8982397.1"/>
    </source>
</evidence>
<proteinExistence type="predicted"/>
<organism evidence="1 2">
    <name type="scientific">Methylocaldum szegediense</name>
    <dbReference type="NCBI Taxonomy" id="73780"/>
    <lineage>
        <taxon>Bacteria</taxon>
        <taxon>Pseudomonadati</taxon>
        <taxon>Pseudomonadota</taxon>
        <taxon>Gammaproteobacteria</taxon>
        <taxon>Methylococcales</taxon>
        <taxon>Methylococcaceae</taxon>
        <taxon>Methylocaldum</taxon>
    </lineage>
</organism>